<feature type="region of interest" description="Disordered" evidence="1">
    <location>
        <begin position="1"/>
        <end position="36"/>
    </location>
</feature>
<feature type="compositionally biased region" description="Polar residues" evidence="1">
    <location>
        <begin position="876"/>
        <end position="885"/>
    </location>
</feature>
<feature type="compositionally biased region" description="Basic residues" evidence="1">
    <location>
        <begin position="943"/>
        <end position="956"/>
    </location>
</feature>
<sequence>MQFNNKVKHKLQQSKKEVSQTPPKDELGLSQQKPPLVDSRSQWNTNVYLVPKWEKKEIKRVDSQLHTPFPLRNYINYVQQHNGGFQEELNLDFFKHIFRHFAINQWWIEEARKFKQTIPINIIQSPEEVRQNPEYCRLMMEKQKDDIKFYQEILRNVKCPNPPFPSRQIPEYRKSITYQVLDLHSGQEYKDKSLFQLQDVFVNRIIQLISDQGIQSLGYYDYVTFKNIVQDRIKGTGDAENFVKVLEIKRLFNSVDQIQKEFEKTVNEWQREQTQTSNNTKTKFRRWQQEKTLFSDEILQLATNVGLDSNLVRARKNYELNQTEQQFKELIKVGDQIQLSTHKTILDTLSKIAQEEFNNISRTNSIFQEDALQLARVQYEEQKDLIKKEHSSEDCFAQQSVVPSSRECSDIFQNIAGQKQFMQNNDSKKQLEFQDQEQKSNKNISGQMQKPFMQYAKQQQYQTQPKQSKPTNSTSPQRRIHLISENNSRSNNTSSNQNNTHRNLIQSQGQERMLQSQWSQQSLHSIEDIINSNNDNDYKVFNKTNREKTEKNSMQFYQKLDYKDSKQFENVYKDKIDKRQQNSNTISQHQYNIQQSLNTGNNNTSVSLVNKNTNNNSINDDIQLLSEFVQQNRISQQKFKDKVFSQEKEKEELRQLQEELENISRDDNMSNFRKNSQESLDKEKSEEIKNYNTKLNIKDDKKHKETIENQVKLDYGYNVSSSLPGSLSNNTTARTSRNTSNYTQIQNKKSKVDSIEEALDEQIIQQQQQQQQQQQVLNENENVKKNSPNKYSRQTSTLNIQKSNEQRQDIKQQTRDSKHSRQDKSQGRETNLQNNQIKDTNDETNNYQITQQSSDMSPQKSKRSTKSPEKAKRFQKSVTKIIDSNKQVKKDQQKPDVINKPFENQSQIQQDVRKSRHRTGNREKVDESSEEEQEQEEEDKRNSNRFKRQKSFRKGQYHSVSMPKIGKDDDPKRYLLILKEELKEMIDKRVSLREIKEHINLILSEIAGIKLDPELEYYLQLYKQRVLELTQVNHQSREIHFSTLQPTVDFNIKKEIKGLKFARNCDRIPKLQPKDLEDTFVLQQLIQKETGVLDQESQIQSYQPVFRYEQRPQAIKSDIVQVSLDVSRKQTPNTQRQERTGSLVDVDLPILSQRKSTLQNNKKKKKTRYIGQTSIKRDKLSEDYPFLYKYKPELLKSILEARISLEKLV</sequence>
<dbReference type="OrthoDB" id="303655at2759"/>
<keyword evidence="3" id="KW-1185">Reference proteome</keyword>
<dbReference type="AlphaFoldDB" id="A0A8S1NI51"/>
<feature type="compositionally biased region" description="Basic residues" evidence="1">
    <location>
        <begin position="1"/>
        <end position="13"/>
    </location>
</feature>
<protein>
    <submittedName>
        <fullName evidence="2">Uncharacterized protein</fullName>
    </submittedName>
</protein>
<feature type="region of interest" description="Disordered" evidence="1">
    <location>
        <begin position="770"/>
        <end position="966"/>
    </location>
</feature>
<feature type="compositionally biased region" description="Acidic residues" evidence="1">
    <location>
        <begin position="928"/>
        <end position="937"/>
    </location>
</feature>
<organism evidence="2 3">
    <name type="scientific">Paramecium sonneborni</name>
    <dbReference type="NCBI Taxonomy" id="65129"/>
    <lineage>
        <taxon>Eukaryota</taxon>
        <taxon>Sar</taxon>
        <taxon>Alveolata</taxon>
        <taxon>Ciliophora</taxon>
        <taxon>Intramacronucleata</taxon>
        <taxon>Oligohymenophorea</taxon>
        <taxon>Peniculida</taxon>
        <taxon>Parameciidae</taxon>
        <taxon>Paramecium</taxon>
    </lineage>
</organism>
<feature type="compositionally biased region" description="Polar residues" evidence="1">
    <location>
        <begin position="828"/>
        <end position="859"/>
    </location>
</feature>
<feature type="compositionally biased region" description="Basic and acidic residues" evidence="1">
    <location>
        <begin position="804"/>
        <end position="827"/>
    </location>
</feature>
<name>A0A8S1NI51_9CILI</name>
<reference evidence="2" key="1">
    <citation type="submission" date="2021-01" db="EMBL/GenBank/DDBJ databases">
        <authorList>
            <consortium name="Genoscope - CEA"/>
            <person name="William W."/>
        </authorList>
    </citation>
    <scope>NUCLEOTIDE SEQUENCE</scope>
</reference>
<evidence type="ECO:0000256" key="1">
    <source>
        <dbReference type="SAM" id="MobiDB-lite"/>
    </source>
</evidence>
<feature type="compositionally biased region" description="Basic and acidic residues" evidence="1">
    <location>
        <begin position="14"/>
        <end position="27"/>
    </location>
</feature>
<feature type="region of interest" description="Disordered" evidence="1">
    <location>
        <begin position="455"/>
        <end position="477"/>
    </location>
</feature>
<feature type="region of interest" description="Disordered" evidence="1">
    <location>
        <begin position="717"/>
        <end position="749"/>
    </location>
</feature>
<dbReference type="Proteomes" id="UP000692954">
    <property type="component" value="Unassembled WGS sequence"/>
</dbReference>
<feature type="compositionally biased region" description="Basic and acidic residues" evidence="1">
    <location>
        <begin position="675"/>
        <end position="687"/>
    </location>
</feature>
<gene>
    <name evidence="2" type="ORF">PSON_ATCC_30995.1.T0550124</name>
</gene>
<accession>A0A8S1NI51</accession>
<proteinExistence type="predicted"/>
<evidence type="ECO:0000313" key="2">
    <source>
        <dbReference type="EMBL" id="CAD8090056.1"/>
    </source>
</evidence>
<feature type="compositionally biased region" description="Low complexity" evidence="1">
    <location>
        <begin position="726"/>
        <end position="741"/>
    </location>
</feature>
<feature type="region of interest" description="Disordered" evidence="1">
    <location>
        <begin position="662"/>
        <end position="687"/>
    </location>
</feature>
<evidence type="ECO:0000313" key="3">
    <source>
        <dbReference type="Proteomes" id="UP000692954"/>
    </source>
</evidence>
<comment type="caution">
    <text evidence="2">The sequence shown here is derived from an EMBL/GenBank/DDBJ whole genome shotgun (WGS) entry which is preliminary data.</text>
</comment>
<dbReference type="EMBL" id="CAJJDN010000055">
    <property type="protein sequence ID" value="CAD8090056.1"/>
    <property type="molecule type" value="Genomic_DNA"/>
</dbReference>
<feature type="compositionally biased region" description="Polar residues" evidence="1">
    <location>
        <begin position="776"/>
        <end position="803"/>
    </location>
</feature>
<feature type="compositionally biased region" description="Low complexity" evidence="1">
    <location>
        <begin position="455"/>
        <end position="471"/>
    </location>
</feature>